<evidence type="ECO:0000256" key="2">
    <source>
        <dbReference type="ARBA" id="ARBA00022475"/>
    </source>
</evidence>
<dbReference type="GO" id="GO:0005886">
    <property type="term" value="C:plasma membrane"/>
    <property type="evidence" value="ECO:0007669"/>
    <property type="project" value="UniProtKB-SubCell"/>
</dbReference>
<keyword evidence="4" id="KW-1133">Transmembrane helix</keyword>
<dbReference type="InterPro" id="IPR052192">
    <property type="entry name" value="Insect_Ionotropic_Sensory_Rcpt"/>
</dbReference>
<dbReference type="PhylomeDB" id="E9FZ73"/>
<dbReference type="InParanoid" id="E9FZ73"/>
<dbReference type="PANTHER" id="PTHR42643">
    <property type="entry name" value="IONOTROPIC RECEPTOR 20A-RELATED"/>
    <property type="match status" value="1"/>
</dbReference>
<evidence type="ECO:0000256" key="6">
    <source>
        <dbReference type="ARBA" id="ARBA00023170"/>
    </source>
</evidence>
<dbReference type="PANTHER" id="PTHR42643:SF24">
    <property type="entry name" value="IONOTROPIC RECEPTOR 60A"/>
    <property type="match status" value="1"/>
</dbReference>
<organism evidence="8 9">
    <name type="scientific">Daphnia pulex</name>
    <name type="common">Water flea</name>
    <dbReference type="NCBI Taxonomy" id="6669"/>
    <lineage>
        <taxon>Eukaryota</taxon>
        <taxon>Metazoa</taxon>
        <taxon>Ecdysozoa</taxon>
        <taxon>Arthropoda</taxon>
        <taxon>Crustacea</taxon>
        <taxon>Branchiopoda</taxon>
        <taxon>Diplostraca</taxon>
        <taxon>Cladocera</taxon>
        <taxon>Anomopoda</taxon>
        <taxon>Daphniidae</taxon>
        <taxon>Daphnia</taxon>
    </lineage>
</organism>
<reference evidence="8 9" key="1">
    <citation type="journal article" date="2011" name="Science">
        <title>The ecoresponsive genome of Daphnia pulex.</title>
        <authorList>
            <person name="Colbourne J.K."/>
            <person name="Pfrender M.E."/>
            <person name="Gilbert D."/>
            <person name="Thomas W.K."/>
            <person name="Tucker A."/>
            <person name="Oakley T.H."/>
            <person name="Tokishita S."/>
            <person name="Aerts A."/>
            <person name="Arnold G.J."/>
            <person name="Basu M.K."/>
            <person name="Bauer D.J."/>
            <person name="Caceres C.E."/>
            <person name="Carmel L."/>
            <person name="Casola C."/>
            <person name="Choi J.H."/>
            <person name="Detter J.C."/>
            <person name="Dong Q."/>
            <person name="Dusheyko S."/>
            <person name="Eads B.D."/>
            <person name="Frohlich T."/>
            <person name="Geiler-Samerotte K.A."/>
            <person name="Gerlach D."/>
            <person name="Hatcher P."/>
            <person name="Jogdeo S."/>
            <person name="Krijgsveld J."/>
            <person name="Kriventseva E.V."/>
            <person name="Kultz D."/>
            <person name="Laforsch C."/>
            <person name="Lindquist E."/>
            <person name="Lopez J."/>
            <person name="Manak J.R."/>
            <person name="Muller J."/>
            <person name="Pangilinan J."/>
            <person name="Patwardhan R.P."/>
            <person name="Pitluck S."/>
            <person name="Pritham E.J."/>
            <person name="Rechtsteiner A."/>
            <person name="Rho M."/>
            <person name="Rogozin I.B."/>
            <person name="Sakarya O."/>
            <person name="Salamov A."/>
            <person name="Schaack S."/>
            <person name="Shapiro H."/>
            <person name="Shiga Y."/>
            <person name="Skalitzky C."/>
            <person name="Smith Z."/>
            <person name="Souvorov A."/>
            <person name="Sung W."/>
            <person name="Tang Z."/>
            <person name="Tsuchiya D."/>
            <person name="Tu H."/>
            <person name="Vos H."/>
            <person name="Wang M."/>
            <person name="Wolf Y.I."/>
            <person name="Yamagata H."/>
            <person name="Yamada T."/>
            <person name="Ye Y."/>
            <person name="Shaw J.R."/>
            <person name="Andrews J."/>
            <person name="Crease T.J."/>
            <person name="Tang H."/>
            <person name="Lucas S.M."/>
            <person name="Robertson H.M."/>
            <person name="Bork P."/>
            <person name="Koonin E.V."/>
            <person name="Zdobnov E.M."/>
            <person name="Grigoriev I.V."/>
            <person name="Lynch M."/>
            <person name="Boore J.L."/>
        </authorList>
    </citation>
    <scope>NUCLEOTIDE SEQUENCE [LARGE SCALE GENOMIC DNA]</scope>
</reference>
<dbReference type="Proteomes" id="UP000000305">
    <property type="component" value="Unassembled WGS sequence"/>
</dbReference>
<name>E9FZ73_DAPPU</name>
<dbReference type="HOGENOM" id="CLU_1556848_0_0_1"/>
<keyword evidence="7" id="KW-0325">Glycoprotein</keyword>
<evidence type="ECO:0000256" key="3">
    <source>
        <dbReference type="ARBA" id="ARBA00022692"/>
    </source>
</evidence>
<keyword evidence="3" id="KW-0812">Transmembrane</keyword>
<dbReference type="OrthoDB" id="6373307at2759"/>
<sequence>MDAIREDFKKTGKCRLQLARDGFSNALVSFALPKNSKFTNTISKGMLELMQSGIIDHWDLWFRPMPLQCMGNIRNAHTTETSTTLKQKNHPPSLSLKNLTGAFVWVQHFISGFPWRADRSSRCPVVTADAWRKLGEARSTKKCSLKINKEVGTVSKEIHYILDSKMIGSNSL</sequence>
<evidence type="ECO:0000313" key="8">
    <source>
        <dbReference type="EMBL" id="EFX87002.1"/>
    </source>
</evidence>
<gene>
    <name evidence="8" type="ORF">DAPPUDRAFT_312491</name>
</gene>
<evidence type="ECO:0000313" key="9">
    <source>
        <dbReference type="Proteomes" id="UP000000305"/>
    </source>
</evidence>
<evidence type="ECO:0000256" key="1">
    <source>
        <dbReference type="ARBA" id="ARBA00004651"/>
    </source>
</evidence>
<evidence type="ECO:0000256" key="5">
    <source>
        <dbReference type="ARBA" id="ARBA00023136"/>
    </source>
</evidence>
<keyword evidence="5" id="KW-0472">Membrane</keyword>
<keyword evidence="2" id="KW-1003">Cell membrane</keyword>
<protein>
    <submittedName>
        <fullName evidence="8">Uncharacterized protein</fullName>
    </submittedName>
</protein>
<accession>E9FZ73</accession>
<proteinExistence type="predicted"/>
<evidence type="ECO:0000256" key="4">
    <source>
        <dbReference type="ARBA" id="ARBA00022989"/>
    </source>
</evidence>
<dbReference type="AlphaFoldDB" id="E9FZ73"/>
<keyword evidence="6" id="KW-0675">Receptor</keyword>
<dbReference type="KEGG" id="dpx:DAPPUDRAFT_312491"/>
<dbReference type="EMBL" id="GL732528">
    <property type="protein sequence ID" value="EFX87002.1"/>
    <property type="molecule type" value="Genomic_DNA"/>
</dbReference>
<comment type="subcellular location">
    <subcellularLocation>
        <location evidence="1">Cell membrane</location>
        <topology evidence="1">Multi-pass membrane protein</topology>
    </subcellularLocation>
</comment>
<keyword evidence="9" id="KW-1185">Reference proteome</keyword>
<evidence type="ECO:0000256" key="7">
    <source>
        <dbReference type="ARBA" id="ARBA00023180"/>
    </source>
</evidence>